<feature type="active site" evidence="5 6">
    <location>
        <position position="289"/>
    </location>
</feature>
<dbReference type="OrthoDB" id="9800897at2"/>
<comment type="subcellular location">
    <subcellularLocation>
        <location evidence="5">Cytoplasm</location>
    </subcellularLocation>
</comment>
<dbReference type="Pfam" id="PF00072">
    <property type="entry name" value="Response_reg"/>
    <property type="match status" value="1"/>
</dbReference>
<dbReference type="Gene3D" id="3.40.50.180">
    <property type="entry name" value="Methylesterase CheB, C-terminal domain"/>
    <property type="match status" value="1"/>
</dbReference>
<dbReference type="SMART" id="SM00448">
    <property type="entry name" value="REC"/>
    <property type="match status" value="1"/>
</dbReference>
<dbReference type="Proteomes" id="UP000292423">
    <property type="component" value="Unassembled WGS sequence"/>
</dbReference>
<evidence type="ECO:0000256" key="5">
    <source>
        <dbReference type="HAMAP-Rule" id="MF_00099"/>
    </source>
</evidence>
<dbReference type="InterPro" id="IPR001789">
    <property type="entry name" value="Sig_transdc_resp-reg_receiver"/>
</dbReference>
<accession>A0A4Q7ZAV6</accession>
<evidence type="ECO:0000256" key="1">
    <source>
        <dbReference type="ARBA" id="ARBA00022490"/>
    </source>
</evidence>
<dbReference type="GO" id="GO:0005737">
    <property type="term" value="C:cytoplasm"/>
    <property type="evidence" value="ECO:0007669"/>
    <property type="project" value="UniProtKB-SubCell"/>
</dbReference>
<comment type="domain">
    <text evidence="5">Contains a C-terminal catalytic domain, and an N-terminal region which modulates catalytic activity.</text>
</comment>
<evidence type="ECO:0000256" key="4">
    <source>
        <dbReference type="ARBA" id="ARBA00048267"/>
    </source>
</evidence>
<evidence type="ECO:0000313" key="11">
    <source>
        <dbReference type="Proteomes" id="UP000292423"/>
    </source>
</evidence>
<keyword evidence="2 5" id="KW-0145">Chemotaxis</keyword>
<dbReference type="PROSITE" id="PS50110">
    <property type="entry name" value="RESPONSE_REGULATORY"/>
    <property type="match status" value="1"/>
</dbReference>
<dbReference type="InterPro" id="IPR011006">
    <property type="entry name" value="CheY-like_superfamily"/>
</dbReference>
<evidence type="ECO:0000256" key="3">
    <source>
        <dbReference type="ARBA" id="ARBA00022801"/>
    </source>
</evidence>
<dbReference type="EC" id="3.1.1.61" evidence="5"/>
<dbReference type="PANTHER" id="PTHR42872:SF6">
    <property type="entry name" value="PROTEIN-GLUTAMATE METHYLESTERASE_PROTEIN-GLUTAMINE GLUTAMINASE"/>
    <property type="match status" value="1"/>
</dbReference>
<dbReference type="SUPFAM" id="SSF52172">
    <property type="entry name" value="CheY-like"/>
    <property type="match status" value="1"/>
</dbReference>
<keyword evidence="11" id="KW-1185">Reference proteome</keyword>
<evidence type="ECO:0000256" key="2">
    <source>
        <dbReference type="ARBA" id="ARBA00022500"/>
    </source>
</evidence>
<sequence length="350" mass="37842">MIRILIAEDSRVVSVLLKTIFEQEPDMQVVGQAMNGEEAVRMARELKPDIVTMDIRMPVMDGFEATHHIMRETPLPIVVISISINDEEMNTTFRALEEGALAVIEKPVGISHPDFEDNRRDLVNTVRAMSEIRVVRRRPDTDGHSPSFRSGLAGRRPEVIAIGCSTGGPQALLAVLKGLRADFPVPIVVTQHMTKGFVGGLIAWLQKHTPLTLRLAGDRQLLEAGAVYFAPDEHHLLVERGADGWLYTRLDQGAPTNALRPSVTRLFHSVAHAAHGAAVGVLLTGMGEDGAEGLLAMRKAGCHTIVQDNASSVVYGMPGAALAIEAVDEVVGLGKMAAYLTDAVLRPIPV</sequence>
<feature type="domain" description="CheB-type methylesterase" evidence="9">
    <location>
        <begin position="153"/>
        <end position="347"/>
    </location>
</feature>
<dbReference type="NCBIfam" id="NF001965">
    <property type="entry name" value="PRK00742.1"/>
    <property type="match status" value="1"/>
</dbReference>
<dbReference type="EC" id="3.5.1.44" evidence="5"/>
<feature type="active site" evidence="5 6">
    <location>
        <position position="192"/>
    </location>
</feature>
<comment type="catalytic activity">
    <reaction evidence="4 5">
        <text>[protein]-L-glutamate 5-O-methyl ester + H2O = L-glutamyl-[protein] + methanol + H(+)</text>
        <dbReference type="Rhea" id="RHEA:23236"/>
        <dbReference type="Rhea" id="RHEA-COMP:10208"/>
        <dbReference type="Rhea" id="RHEA-COMP:10311"/>
        <dbReference type="ChEBI" id="CHEBI:15377"/>
        <dbReference type="ChEBI" id="CHEBI:15378"/>
        <dbReference type="ChEBI" id="CHEBI:17790"/>
        <dbReference type="ChEBI" id="CHEBI:29973"/>
        <dbReference type="ChEBI" id="CHEBI:82795"/>
        <dbReference type="EC" id="3.1.1.61"/>
    </reaction>
</comment>
<gene>
    <name evidence="5" type="primary">cheB</name>
    <name evidence="10" type="ORF">EV700_0699</name>
</gene>
<dbReference type="NCBIfam" id="NF009206">
    <property type="entry name" value="PRK12555.1"/>
    <property type="match status" value="1"/>
</dbReference>
<dbReference type="InterPro" id="IPR008248">
    <property type="entry name" value="CheB-like"/>
</dbReference>
<evidence type="ECO:0000256" key="6">
    <source>
        <dbReference type="PROSITE-ProRule" id="PRU00050"/>
    </source>
</evidence>
<name>A0A4Q7ZAV6_9GAMM</name>
<comment type="caution">
    <text evidence="10">The sequence shown here is derived from an EMBL/GenBank/DDBJ whole genome shotgun (WGS) entry which is preliminary data.</text>
</comment>
<dbReference type="Gene3D" id="3.40.50.2300">
    <property type="match status" value="1"/>
</dbReference>
<dbReference type="GO" id="GO:0050568">
    <property type="term" value="F:protein-glutamine glutaminase activity"/>
    <property type="evidence" value="ECO:0007669"/>
    <property type="project" value="UniProtKB-UniRule"/>
</dbReference>
<evidence type="ECO:0000259" key="8">
    <source>
        <dbReference type="PROSITE" id="PS50110"/>
    </source>
</evidence>
<comment type="PTM">
    <text evidence="5">Phosphorylated by CheA. Phosphorylation of the N-terminal regulatory domain activates the methylesterase activity.</text>
</comment>
<dbReference type="InterPro" id="IPR000673">
    <property type="entry name" value="Sig_transdc_resp-reg_Me-estase"/>
</dbReference>
<comment type="similarity">
    <text evidence="5">Belongs to the CheB family.</text>
</comment>
<dbReference type="GO" id="GO:0000156">
    <property type="term" value="F:phosphorelay response regulator activity"/>
    <property type="evidence" value="ECO:0007669"/>
    <property type="project" value="InterPro"/>
</dbReference>
<organism evidence="10 11">
    <name type="scientific">Fluviicoccus keumensis</name>
    <dbReference type="NCBI Taxonomy" id="1435465"/>
    <lineage>
        <taxon>Bacteria</taxon>
        <taxon>Pseudomonadati</taxon>
        <taxon>Pseudomonadota</taxon>
        <taxon>Gammaproteobacteria</taxon>
        <taxon>Moraxellales</taxon>
        <taxon>Moraxellaceae</taxon>
        <taxon>Fluviicoccus</taxon>
    </lineage>
</organism>
<dbReference type="Pfam" id="PF01339">
    <property type="entry name" value="CheB_methylest"/>
    <property type="match status" value="1"/>
</dbReference>
<dbReference type="RefSeq" id="WP_130410951.1">
    <property type="nucleotide sequence ID" value="NZ_SHKX01000010.1"/>
</dbReference>
<evidence type="ECO:0000313" key="10">
    <source>
        <dbReference type="EMBL" id="RZU47732.1"/>
    </source>
</evidence>
<proteinExistence type="inferred from homology"/>
<dbReference type="AlphaFoldDB" id="A0A4Q7ZAV6"/>
<feature type="modified residue" description="4-aspartylphosphate" evidence="5 7">
    <location>
        <position position="54"/>
    </location>
</feature>
<keyword evidence="5 7" id="KW-0597">Phosphoprotein</keyword>
<feature type="domain" description="Response regulatory" evidence="8">
    <location>
        <begin position="3"/>
        <end position="121"/>
    </location>
</feature>
<dbReference type="CDD" id="cd16432">
    <property type="entry name" value="CheB_Rec"/>
    <property type="match status" value="1"/>
</dbReference>
<evidence type="ECO:0000259" key="9">
    <source>
        <dbReference type="PROSITE" id="PS50122"/>
    </source>
</evidence>
<dbReference type="PIRSF" id="PIRSF000876">
    <property type="entry name" value="RR_chemtxs_CheB"/>
    <property type="match status" value="1"/>
</dbReference>
<dbReference type="PROSITE" id="PS50122">
    <property type="entry name" value="CHEB"/>
    <property type="match status" value="1"/>
</dbReference>
<comment type="function">
    <text evidence="5">Involved in chemotaxis. Part of a chemotaxis signal transduction system that modulates chemotaxis in response to various stimuli. Catalyzes the demethylation of specific methylglutamate residues introduced into the chemoreceptors (methyl-accepting chemotaxis proteins or MCP) by CheR. Also mediates the irreversible deamidation of specific glutamine residues to glutamic acid.</text>
</comment>
<dbReference type="SUPFAM" id="SSF52738">
    <property type="entry name" value="Methylesterase CheB, C-terminal domain"/>
    <property type="match status" value="1"/>
</dbReference>
<protein>
    <recommendedName>
        <fullName evidence="5">Protein-glutamate methylesterase/protein-glutamine glutaminase</fullName>
        <ecNumber evidence="5">3.1.1.61</ecNumber>
        <ecNumber evidence="5">3.5.1.44</ecNumber>
    </recommendedName>
</protein>
<dbReference type="PANTHER" id="PTHR42872">
    <property type="entry name" value="PROTEIN-GLUTAMATE METHYLESTERASE/PROTEIN-GLUTAMINE GLUTAMINASE"/>
    <property type="match status" value="1"/>
</dbReference>
<dbReference type="InterPro" id="IPR035909">
    <property type="entry name" value="CheB_C"/>
</dbReference>
<dbReference type="CDD" id="cd17541">
    <property type="entry name" value="REC_CheB-like"/>
    <property type="match status" value="1"/>
</dbReference>
<dbReference type="GO" id="GO:0008984">
    <property type="term" value="F:protein-glutamate methylesterase activity"/>
    <property type="evidence" value="ECO:0007669"/>
    <property type="project" value="UniProtKB-UniRule"/>
</dbReference>
<feature type="active site" evidence="5 6">
    <location>
        <position position="165"/>
    </location>
</feature>
<reference evidence="10 11" key="1">
    <citation type="submission" date="2019-02" db="EMBL/GenBank/DDBJ databases">
        <title>Genomic Encyclopedia of Type Strains, Phase IV (KMG-IV): sequencing the most valuable type-strain genomes for metagenomic binning, comparative biology and taxonomic classification.</title>
        <authorList>
            <person name="Goeker M."/>
        </authorList>
    </citation>
    <scope>NUCLEOTIDE SEQUENCE [LARGE SCALE GENOMIC DNA]</scope>
    <source>
        <strain evidence="10 11">DSM 105135</strain>
    </source>
</reference>
<keyword evidence="1 5" id="KW-0963">Cytoplasm</keyword>
<comment type="catalytic activity">
    <reaction evidence="5">
        <text>L-glutaminyl-[protein] + H2O = L-glutamyl-[protein] + NH4(+)</text>
        <dbReference type="Rhea" id="RHEA:16441"/>
        <dbReference type="Rhea" id="RHEA-COMP:10207"/>
        <dbReference type="Rhea" id="RHEA-COMP:10208"/>
        <dbReference type="ChEBI" id="CHEBI:15377"/>
        <dbReference type="ChEBI" id="CHEBI:28938"/>
        <dbReference type="ChEBI" id="CHEBI:29973"/>
        <dbReference type="ChEBI" id="CHEBI:30011"/>
        <dbReference type="EC" id="3.5.1.44"/>
    </reaction>
</comment>
<evidence type="ECO:0000256" key="7">
    <source>
        <dbReference type="PROSITE-ProRule" id="PRU00169"/>
    </source>
</evidence>
<keyword evidence="3 5" id="KW-0378">Hydrolase</keyword>
<dbReference type="GO" id="GO:0006935">
    <property type="term" value="P:chemotaxis"/>
    <property type="evidence" value="ECO:0007669"/>
    <property type="project" value="UniProtKB-UniRule"/>
</dbReference>
<dbReference type="EMBL" id="SHKX01000010">
    <property type="protein sequence ID" value="RZU47732.1"/>
    <property type="molecule type" value="Genomic_DNA"/>
</dbReference>
<dbReference type="HAMAP" id="MF_00099">
    <property type="entry name" value="CheB_chemtxs"/>
    <property type="match status" value="1"/>
</dbReference>